<gene>
    <name evidence="1" type="ORF">LC20004_05550</name>
</gene>
<reference evidence="1 2" key="1">
    <citation type="submission" date="2016-10" db="EMBL/GenBank/DDBJ databases">
        <title>The whole genome sequencing and assembly of L. cotyniformis subsp. torquens DSM 20004 strain.</title>
        <authorList>
            <person name="Park M.-K."/>
            <person name="Lee Y.-J."/>
            <person name="Yi H."/>
            <person name="Bahn Y.-S."/>
            <person name="Kim J.F."/>
            <person name="Lee D.-W."/>
        </authorList>
    </citation>
    <scope>NUCLEOTIDE SEQUENCE [LARGE SCALE GENOMIC DNA]</scope>
    <source>
        <strain evidence="1 2">DSM 20004</strain>
    </source>
</reference>
<evidence type="ECO:0000313" key="2">
    <source>
        <dbReference type="Proteomes" id="UP000223559"/>
    </source>
</evidence>
<evidence type="ECO:0000313" key="1">
    <source>
        <dbReference type="EMBL" id="ATO43404.1"/>
    </source>
</evidence>
<accession>A0A2D1KMP4</accession>
<proteinExistence type="predicted"/>
<dbReference type="AlphaFoldDB" id="A0A2D1KMP4"/>
<organism evidence="1 2">
    <name type="scientific">Loigolactobacillus coryniformis subsp. torquens DSM 20004 = KCTC 3535</name>
    <dbReference type="NCBI Taxonomy" id="1423822"/>
    <lineage>
        <taxon>Bacteria</taxon>
        <taxon>Bacillati</taxon>
        <taxon>Bacillota</taxon>
        <taxon>Bacilli</taxon>
        <taxon>Lactobacillales</taxon>
        <taxon>Lactobacillaceae</taxon>
        <taxon>Loigolactobacillus</taxon>
    </lineage>
</organism>
<dbReference type="InterPro" id="IPR006448">
    <property type="entry name" value="Phage_term_ssu_P27"/>
</dbReference>
<sequence length="193" mass="21559">MARKQKLLSQSKGNLTVLQQEAKYKAEILAKDGLPNLQKTPPHHLTGVAKQEYKRIIQSLGELPLRNLDRAELENYCTWYSIYKSVSKSLQKVDDQLAKAEQTLAVVEDELQQAEAIGSPEIIKSAAIKVDGAESACDQLESKRDREISRLDKATKNIKGLASDLGLNVNSRMQMNMPKGEEKEHHSLKGMFG</sequence>
<dbReference type="OrthoDB" id="2287339at2"/>
<dbReference type="Proteomes" id="UP000223559">
    <property type="component" value="Chromosome"/>
</dbReference>
<dbReference type="RefSeq" id="WP_010012974.1">
    <property type="nucleotide sequence ID" value="NZ_AEOS01000102.1"/>
</dbReference>
<dbReference type="Pfam" id="PF05119">
    <property type="entry name" value="Terminase_4"/>
    <property type="match status" value="1"/>
</dbReference>
<keyword evidence="2" id="KW-1185">Reference proteome</keyword>
<protein>
    <submittedName>
        <fullName evidence="1">Terminase</fullName>
    </submittedName>
</protein>
<dbReference type="KEGG" id="lcy:LC20004_05550"/>
<name>A0A2D1KMP4_9LACO</name>
<dbReference type="EMBL" id="CP017697">
    <property type="protein sequence ID" value="ATO43404.1"/>
    <property type="molecule type" value="Genomic_DNA"/>
</dbReference>